<accession>A0A0D8XM56</accession>
<gene>
    <name evidence="2" type="ORF">DICVIV_09070</name>
</gene>
<evidence type="ECO:0000313" key="3">
    <source>
        <dbReference type="Proteomes" id="UP000053766"/>
    </source>
</evidence>
<dbReference type="AlphaFoldDB" id="A0A0D8XM56"/>
<evidence type="ECO:0000256" key="1">
    <source>
        <dbReference type="SAM" id="MobiDB-lite"/>
    </source>
</evidence>
<keyword evidence="3" id="KW-1185">Reference proteome</keyword>
<protein>
    <submittedName>
        <fullName evidence="2">Uncharacterized protein</fullName>
    </submittedName>
</protein>
<dbReference type="OrthoDB" id="5803199at2759"/>
<reference evidence="3" key="2">
    <citation type="journal article" date="2016" name="Sci. Rep.">
        <title>Dictyocaulus viviparus genome, variome and transcriptome elucidate lungworm biology and support future intervention.</title>
        <authorList>
            <person name="McNulty S.N."/>
            <person name="Strube C."/>
            <person name="Rosa B.A."/>
            <person name="Martin J.C."/>
            <person name="Tyagi R."/>
            <person name="Choi Y.J."/>
            <person name="Wang Q."/>
            <person name="Hallsworth Pepin K."/>
            <person name="Zhang X."/>
            <person name="Ozersky P."/>
            <person name="Wilson R.K."/>
            <person name="Sternberg P.W."/>
            <person name="Gasser R.B."/>
            <person name="Mitreva M."/>
        </authorList>
    </citation>
    <scope>NUCLEOTIDE SEQUENCE [LARGE SCALE GENOMIC DNA]</scope>
    <source>
        <strain evidence="3">HannoverDv2000</strain>
    </source>
</reference>
<dbReference type="EMBL" id="KN716441">
    <property type="protein sequence ID" value="KJH44879.1"/>
    <property type="molecule type" value="Genomic_DNA"/>
</dbReference>
<name>A0A0D8XM56_DICVI</name>
<evidence type="ECO:0000313" key="2">
    <source>
        <dbReference type="EMBL" id="KJH44879.1"/>
    </source>
</evidence>
<reference evidence="2 3" key="1">
    <citation type="submission" date="2013-11" db="EMBL/GenBank/DDBJ databases">
        <title>Draft genome of the bovine lungworm Dictyocaulus viviparus.</title>
        <authorList>
            <person name="Mitreva M."/>
        </authorList>
    </citation>
    <scope>NUCLEOTIDE SEQUENCE [LARGE SCALE GENOMIC DNA]</scope>
    <source>
        <strain evidence="2 3">HannoverDv2000</strain>
    </source>
</reference>
<feature type="region of interest" description="Disordered" evidence="1">
    <location>
        <begin position="1"/>
        <end position="20"/>
    </location>
</feature>
<dbReference type="Proteomes" id="UP000053766">
    <property type="component" value="Unassembled WGS sequence"/>
</dbReference>
<organism evidence="2 3">
    <name type="scientific">Dictyocaulus viviparus</name>
    <name type="common">Bovine lungworm</name>
    <dbReference type="NCBI Taxonomy" id="29172"/>
    <lineage>
        <taxon>Eukaryota</taxon>
        <taxon>Metazoa</taxon>
        <taxon>Ecdysozoa</taxon>
        <taxon>Nematoda</taxon>
        <taxon>Chromadorea</taxon>
        <taxon>Rhabditida</taxon>
        <taxon>Rhabditina</taxon>
        <taxon>Rhabditomorpha</taxon>
        <taxon>Strongyloidea</taxon>
        <taxon>Metastrongylidae</taxon>
        <taxon>Dictyocaulus</taxon>
    </lineage>
</organism>
<sequence length="201" mass="23314">MKLKGRKIKVDQTASAKKTTVISQPDNDFVEKRAGGRAFIPANEERDAKFRYDGEKRSKSSAFDNHKRLDDLAFMAYKRGGGRSFNNLRGTESRTIFDYTRKRRTLGARGSSPFELQDGEWAVIPEKRGGARIFRSTTKRDMMDEYPDWILYEDSSPFDSNDFPTMIRAADRLKETNETYSCTARNHYEELRTKIRDLLDK</sequence>
<proteinExistence type="predicted"/>